<comment type="caution">
    <text evidence="1">The sequence shown here is derived from an EMBL/GenBank/DDBJ whole genome shotgun (WGS) entry which is preliminary data.</text>
</comment>
<protein>
    <recommendedName>
        <fullName evidence="3">Immunity protein 35 domain-containing protein</fullName>
    </recommendedName>
</protein>
<organism evidence="1 2">
    <name type="scientific">Streptomyces zingiberis</name>
    <dbReference type="NCBI Taxonomy" id="2053010"/>
    <lineage>
        <taxon>Bacteria</taxon>
        <taxon>Bacillati</taxon>
        <taxon>Actinomycetota</taxon>
        <taxon>Actinomycetes</taxon>
        <taxon>Kitasatosporales</taxon>
        <taxon>Streptomycetaceae</taxon>
        <taxon>Streptomyces</taxon>
    </lineage>
</organism>
<gene>
    <name evidence="1" type="ORF">HCK00_22245</name>
</gene>
<dbReference type="Proteomes" id="UP000695264">
    <property type="component" value="Unassembled WGS sequence"/>
</dbReference>
<dbReference type="RefSeq" id="WP_168103790.1">
    <property type="nucleotide sequence ID" value="NZ_JAATEN010000021.1"/>
</dbReference>
<accession>A0ABX1BZS4</accession>
<name>A0ABX1BZS4_9ACTN</name>
<evidence type="ECO:0000313" key="1">
    <source>
        <dbReference type="EMBL" id="NJQ03179.1"/>
    </source>
</evidence>
<dbReference type="EMBL" id="JAATEN010000021">
    <property type="protein sequence ID" value="NJQ03179.1"/>
    <property type="molecule type" value="Genomic_DNA"/>
</dbReference>
<evidence type="ECO:0008006" key="3">
    <source>
        <dbReference type="Google" id="ProtNLM"/>
    </source>
</evidence>
<sequence length="86" mass="10014">MISETEAEETARELLMASRRTDEPELAIDWTDIEVKEGVMIAPYNSARFLETRDVGDQLLDCWPILVDLSTGHARFGRLEERDFWR</sequence>
<proteinExistence type="predicted"/>
<reference evidence="1 2" key="1">
    <citation type="submission" date="2020-03" db="EMBL/GenBank/DDBJ databases">
        <title>WGS of actinomycetes isolated from Thailand.</title>
        <authorList>
            <person name="Thawai C."/>
        </authorList>
    </citation>
    <scope>NUCLEOTIDE SEQUENCE [LARGE SCALE GENOMIC DNA]</scope>
    <source>
        <strain evidence="1 2">PLAI 1-29</strain>
    </source>
</reference>
<keyword evidence="2" id="KW-1185">Reference proteome</keyword>
<evidence type="ECO:0000313" key="2">
    <source>
        <dbReference type="Proteomes" id="UP000695264"/>
    </source>
</evidence>